<evidence type="ECO:0000313" key="2">
    <source>
        <dbReference type="EMBL" id="KAJ8892792.1"/>
    </source>
</evidence>
<evidence type="ECO:0000313" key="3">
    <source>
        <dbReference type="Proteomes" id="UP001159363"/>
    </source>
</evidence>
<evidence type="ECO:0000256" key="1">
    <source>
        <dbReference type="SAM" id="MobiDB-lite"/>
    </source>
</evidence>
<keyword evidence="3" id="KW-1185">Reference proteome</keyword>
<accession>A0ABQ9I8J2</accession>
<feature type="region of interest" description="Disordered" evidence="1">
    <location>
        <begin position="196"/>
        <end position="216"/>
    </location>
</feature>
<sequence length="324" mass="35530">MEREVRKGLYKLRAIAALGAILPATAGGSARGLRDEDHILNEIQTTLVAIKRVLILNLCYQCASALCKARKFHMFSLILNLLFTYEGTGQWLSLDSEQVMRDGEVFGTKTPTGHSLLVDCRFELPFGRCDPPSGWRSCLASDVLRLQQLRADRELARQGNGCLLIGALAARLSLSLSLSLSLCKLFTRSDTLKRHAKTCSTSSPPPPPPPPPEDCSSNIRTIKQDVTLPIQIHAKVGDISHESGHGAPLPTSIRNPENTEAADLQRKLELLNSIMDQEARAEQARRQLHRPKFEGKIFIAGAIDSAARSVFGDALTGWSQTVET</sequence>
<protein>
    <submittedName>
        <fullName evidence="2">Uncharacterized protein</fullName>
    </submittedName>
</protein>
<organism evidence="2 3">
    <name type="scientific">Dryococelus australis</name>
    <dbReference type="NCBI Taxonomy" id="614101"/>
    <lineage>
        <taxon>Eukaryota</taxon>
        <taxon>Metazoa</taxon>
        <taxon>Ecdysozoa</taxon>
        <taxon>Arthropoda</taxon>
        <taxon>Hexapoda</taxon>
        <taxon>Insecta</taxon>
        <taxon>Pterygota</taxon>
        <taxon>Neoptera</taxon>
        <taxon>Polyneoptera</taxon>
        <taxon>Phasmatodea</taxon>
        <taxon>Verophasmatodea</taxon>
        <taxon>Anareolatae</taxon>
        <taxon>Phasmatidae</taxon>
        <taxon>Eurycanthinae</taxon>
        <taxon>Dryococelus</taxon>
    </lineage>
</organism>
<dbReference type="EMBL" id="JARBHB010000002">
    <property type="protein sequence ID" value="KAJ8892792.1"/>
    <property type="molecule type" value="Genomic_DNA"/>
</dbReference>
<proteinExistence type="predicted"/>
<gene>
    <name evidence="2" type="ORF">PR048_005373</name>
</gene>
<name>A0ABQ9I8J2_9NEOP</name>
<feature type="compositionally biased region" description="Pro residues" evidence="1">
    <location>
        <begin position="203"/>
        <end position="213"/>
    </location>
</feature>
<dbReference type="Proteomes" id="UP001159363">
    <property type="component" value="Chromosome 2"/>
</dbReference>
<reference evidence="2 3" key="1">
    <citation type="submission" date="2023-02" db="EMBL/GenBank/DDBJ databases">
        <title>LHISI_Scaffold_Assembly.</title>
        <authorList>
            <person name="Stuart O.P."/>
            <person name="Cleave R."/>
            <person name="Magrath M.J.L."/>
            <person name="Mikheyev A.S."/>
        </authorList>
    </citation>
    <scope>NUCLEOTIDE SEQUENCE [LARGE SCALE GENOMIC DNA]</scope>
    <source>
        <strain evidence="2">Daus_M_001</strain>
        <tissue evidence="2">Leg muscle</tissue>
    </source>
</reference>
<comment type="caution">
    <text evidence="2">The sequence shown here is derived from an EMBL/GenBank/DDBJ whole genome shotgun (WGS) entry which is preliminary data.</text>
</comment>